<evidence type="ECO:0000313" key="5">
    <source>
        <dbReference type="EMBL" id="CAH1116326.1"/>
    </source>
</evidence>
<dbReference type="EMBL" id="OU896707">
    <property type="protein sequence ID" value="CAH1116326.1"/>
    <property type="molecule type" value="Genomic_DNA"/>
</dbReference>
<dbReference type="SUPFAM" id="SSF56327">
    <property type="entry name" value="LDH C-terminal domain-like"/>
    <property type="match status" value="1"/>
</dbReference>
<keyword evidence="6" id="KW-1185">Reference proteome</keyword>
<name>A0A9P0DCS5_PHACE</name>
<gene>
    <name evidence="5" type="ORF">PHAECO_LOCUS983</name>
</gene>
<evidence type="ECO:0000256" key="1">
    <source>
        <dbReference type="ARBA" id="ARBA00012995"/>
    </source>
</evidence>
<dbReference type="GO" id="GO:0030060">
    <property type="term" value="F:L-malate dehydrogenase (NAD+) activity"/>
    <property type="evidence" value="ECO:0007669"/>
    <property type="project" value="UniProtKB-EC"/>
</dbReference>
<proteinExistence type="predicted"/>
<dbReference type="GO" id="GO:0005739">
    <property type="term" value="C:mitochondrion"/>
    <property type="evidence" value="ECO:0007669"/>
    <property type="project" value="TreeGrafter"/>
</dbReference>
<evidence type="ECO:0000256" key="3">
    <source>
        <dbReference type="ARBA" id="ARBA00023002"/>
    </source>
</evidence>
<dbReference type="GO" id="GO:0006099">
    <property type="term" value="P:tricarboxylic acid cycle"/>
    <property type="evidence" value="ECO:0007669"/>
    <property type="project" value="UniProtKB-KW"/>
</dbReference>
<sequence>MYFECVIITSRKFQVRKTMNLQNIIRKNIPYHNRNLSAAESFQKSIQVCILGCHTPLGRTTSLLMKQNPIISNLRMQGEQIVHNIAADLSHIDTKCTVQPFEGNSEVSRAVRSADIILFLPNDKLREDTPLVDRVLTEGRRIYEFTKECTIHAPRSVIVVAISPVSVSTPLVAHAFKQSHWYHPGRIIGSAAIAQVKVNSLVGRYQDLNPFICQVPIIGGPDIDLAVPLFSRAKPVEITDKAAEKLMANFRGVKEDDFPKISSRKDFTENCTLSEAFALNNMITTIGLGICGEQQAHYNAFVRSNTISTCQHLLTTVQFSRGGVVHNHGVPQLTKLELKMFEKAVLEIKEREEMAKEMIDFIEGKYDVPPFKSKDMEKKKILQQTVIRA</sequence>
<keyword evidence="2" id="KW-0816">Tricarboxylic acid cycle</keyword>
<evidence type="ECO:0000256" key="2">
    <source>
        <dbReference type="ARBA" id="ARBA00022532"/>
    </source>
</evidence>
<dbReference type="PANTHER" id="PTHR11540">
    <property type="entry name" value="MALATE AND LACTATE DEHYDROGENASE"/>
    <property type="match status" value="1"/>
</dbReference>
<dbReference type="SUPFAM" id="SSF51735">
    <property type="entry name" value="NAD(P)-binding Rossmann-fold domains"/>
    <property type="match status" value="1"/>
</dbReference>
<dbReference type="Proteomes" id="UP001153737">
    <property type="component" value="Chromosome 1"/>
</dbReference>
<keyword evidence="3" id="KW-0560">Oxidoreductase</keyword>
<accession>A0A9P0DCS5</accession>
<dbReference type="InterPro" id="IPR015955">
    <property type="entry name" value="Lactate_DH/Glyco_Ohase_4_C"/>
</dbReference>
<reference evidence="5" key="1">
    <citation type="submission" date="2022-01" db="EMBL/GenBank/DDBJ databases">
        <authorList>
            <person name="King R."/>
        </authorList>
    </citation>
    <scope>NUCLEOTIDE SEQUENCE</scope>
</reference>
<evidence type="ECO:0000313" key="6">
    <source>
        <dbReference type="Proteomes" id="UP001153737"/>
    </source>
</evidence>
<reference evidence="5" key="2">
    <citation type="submission" date="2022-10" db="EMBL/GenBank/DDBJ databases">
        <authorList>
            <consortium name="ENA_rothamsted_submissions"/>
            <consortium name="culmorum"/>
            <person name="King R."/>
        </authorList>
    </citation>
    <scope>NUCLEOTIDE SEQUENCE</scope>
</reference>
<keyword evidence="4" id="KW-0520">NAD</keyword>
<evidence type="ECO:0000256" key="4">
    <source>
        <dbReference type="ARBA" id="ARBA00023027"/>
    </source>
</evidence>
<dbReference type="PANTHER" id="PTHR11540:SF16">
    <property type="entry name" value="MALATE DEHYDROGENASE, MITOCHONDRIAL"/>
    <property type="match status" value="1"/>
</dbReference>
<dbReference type="AlphaFoldDB" id="A0A9P0DCS5"/>
<dbReference type="Gene3D" id="3.90.110.10">
    <property type="entry name" value="Lactate dehydrogenase/glycoside hydrolase, family 4, C-terminal"/>
    <property type="match status" value="1"/>
</dbReference>
<dbReference type="EC" id="1.1.1.37" evidence="1"/>
<protein>
    <recommendedName>
        <fullName evidence="1">malate dehydrogenase</fullName>
        <ecNumber evidence="1">1.1.1.37</ecNumber>
    </recommendedName>
</protein>
<dbReference type="InterPro" id="IPR036291">
    <property type="entry name" value="NAD(P)-bd_dom_sf"/>
</dbReference>
<dbReference type="Gene3D" id="3.40.50.720">
    <property type="entry name" value="NAD(P)-binding Rossmann-like Domain"/>
    <property type="match status" value="1"/>
</dbReference>
<organism evidence="5 6">
    <name type="scientific">Phaedon cochleariae</name>
    <name type="common">Mustard beetle</name>
    <dbReference type="NCBI Taxonomy" id="80249"/>
    <lineage>
        <taxon>Eukaryota</taxon>
        <taxon>Metazoa</taxon>
        <taxon>Ecdysozoa</taxon>
        <taxon>Arthropoda</taxon>
        <taxon>Hexapoda</taxon>
        <taxon>Insecta</taxon>
        <taxon>Pterygota</taxon>
        <taxon>Neoptera</taxon>
        <taxon>Endopterygota</taxon>
        <taxon>Coleoptera</taxon>
        <taxon>Polyphaga</taxon>
        <taxon>Cucujiformia</taxon>
        <taxon>Chrysomeloidea</taxon>
        <taxon>Chrysomelidae</taxon>
        <taxon>Chrysomelinae</taxon>
        <taxon>Chrysomelini</taxon>
        <taxon>Phaedon</taxon>
    </lineage>
</organism>